<reference evidence="2 3" key="1">
    <citation type="submission" date="2016-05" db="EMBL/GenBank/DDBJ databases">
        <title>Bacillus thuringiensis and Bacillus weihenstephanensis as novel biocontrol agents of wilt causing Verticillium species.</title>
        <authorList>
            <person name="Hollensteiner J."/>
            <person name="Wemheuer F."/>
            <person name="Harting R."/>
            <person name="Kolarzyk A."/>
            <person name="Diaz-Valerio S."/>
            <person name="Poehlein A."/>
            <person name="Brzuszkiewicz E."/>
            <person name="Nesemann K."/>
            <person name="Braus-Stromeyer S."/>
            <person name="Braus G."/>
            <person name="Daniel R."/>
            <person name="Liesegang H."/>
        </authorList>
    </citation>
    <scope>NUCLEOTIDE SEQUENCE [LARGE SCALE GENOMIC DNA]</scope>
    <source>
        <strain evidence="2 3">GOE8</strain>
    </source>
</reference>
<comment type="caution">
    <text evidence="2">The sequence shown here is derived from an EMBL/GenBank/DDBJ whole genome shotgun (WGS) entry which is preliminary data.</text>
</comment>
<accession>A0A1E8B164</accession>
<proteinExistence type="predicted"/>
<feature type="transmembrane region" description="Helical" evidence="1">
    <location>
        <begin position="49"/>
        <end position="69"/>
    </location>
</feature>
<evidence type="ECO:0000256" key="1">
    <source>
        <dbReference type="SAM" id="Phobius"/>
    </source>
</evidence>
<evidence type="ECO:0000313" key="2">
    <source>
        <dbReference type="EMBL" id="OFD72433.1"/>
    </source>
</evidence>
<keyword evidence="1" id="KW-1133">Transmembrane helix</keyword>
<sequence length="120" mass="14702">MYYPLFLQYTSVVLTIFILEIYDCTNTLWLEKNGEIKVQLLSTDWIPPFTFQMMILLYYVTYLHYIIYFSNIKAFYLKIIKTEQFRSVFLLIFFRKNNSFIQLNCNEVIDCVNDYENYDR</sequence>
<dbReference type="AlphaFoldDB" id="A0A1E8B164"/>
<gene>
    <name evidence="2" type="ORF">BWGOE8_47890</name>
</gene>
<keyword evidence="1" id="KW-0472">Membrane</keyword>
<name>A0A1E8B164_BACMY</name>
<organism evidence="2 3">
    <name type="scientific">Bacillus mycoides</name>
    <dbReference type="NCBI Taxonomy" id="1405"/>
    <lineage>
        <taxon>Bacteria</taxon>
        <taxon>Bacillati</taxon>
        <taxon>Bacillota</taxon>
        <taxon>Bacilli</taxon>
        <taxon>Bacillales</taxon>
        <taxon>Bacillaceae</taxon>
        <taxon>Bacillus</taxon>
        <taxon>Bacillus cereus group</taxon>
    </lineage>
</organism>
<protein>
    <submittedName>
        <fullName evidence="2">Uncharacterized protein</fullName>
    </submittedName>
</protein>
<evidence type="ECO:0000313" key="3">
    <source>
        <dbReference type="Proteomes" id="UP000175706"/>
    </source>
</evidence>
<keyword evidence="1" id="KW-0812">Transmembrane</keyword>
<dbReference type="EMBL" id="LXLT01000065">
    <property type="protein sequence ID" value="OFD72433.1"/>
    <property type="molecule type" value="Genomic_DNA"/>
</dbReference>
<dbReference type="Proteomes" id="UP000175706">
    <property type="component" value="Unassembled WGS sequence"/>
</dbReference>